<keyword evidence="8 9" id="KW-0472">Membrane</keyword>
<keyword evidence="6" id="KW-0864">Zinc transport</keyword>
<keyword evidence="4" id="KW-0408">Iron</keyword>
<reference evidence="13" key="1">
    <citation type="journal article" date="2019" name="Int. J. Syst. Evol. Microbiol.">
        <title>The Global Catalogue of Microorganisms (GCM) 10K type strain sequencing project: providing services to taxonomists for standard genome sequencing and annotation.</title>
        <authorList>
            <consortium name="The Broad Institute Genomics Platform"/>
            <consortium name="The Broad Institute Genome Sequencing Center for Infectious Disease"/>
            <person name="Wu L."/>
            <person name="Ma J."/>
        </authorList>
    </citation>
    <scope>NUCLEOTIDE SEQUENCE [LARGE SCALE GENOMIC DNA]</scope>
    <source>
        <strain evidence="13">IBRC 10765</strain>
    </source>
</reference>
<comment type="subcellular location">
    <subcellularLocation>
        <location evidence="1">Membrane</location>
        <topology evidence="1">Multi-pass membrane protein</topology>
    </subcellularLocation>
</comment>
<dbReference type="InterPro" id="IPR036837">
    <property type="entry name" value="Cation_efflux_CTD_sf"/>
</dbReference>
<evidence type="ECO:0000256" key="8">
    <source>
        <dbReference type="ARBA" id="ARBA00023136"/>
    </source>
</evidence>
<dbReference type="SUPFAM" id="SSF160240">
    <property type="entry name" value="Cation efflux protein cytoplasmic domain-like"/>
    <property type="match status" value="1"/>
</dbReference>
<dbReference type="SUPFAM" id="SSF161111">
    <property type="entry name" value="Cation efflux protein transmembrane domain-like"/>
    <property type="match status" value="1"/>
</dbReference>
<gene>
    <name evidence="12" type="ORF">ACFOOG_10785</name>
</gene>
<dbReference type="Gene3D" id="3.30.70.1350">
    <property type="entry name" value="Cation efflux protein, cytoplasmic domain"/>
    <property type="match status" value="1"/>
</dbReference>
<dbReference type="RefSeq" id="WP_380696356.1">
    <property type="nucleotide sequence ID" value="NZ_JBHRYR010000003.1"/>
</dbReference>
<keyword evidence="7 9" id="KW-1133">Transmembrane helix</keyword>
<feature type="transmembrane region" description="Helical" evidence="9">
    <location>
        <begin position="17"/>
        <end position="38"/>
    </location>
</feature>
<dbReference type="Pfam" id="PF16916">
    <property type="entry name" value="ZT_dimer"/>
    <property type="match status" value="1"/>
</dbReference>
<evidence type="ECO:0000256" key="3">
    <source>
        <dbReference type="ARBA" id="ARBA00022448"/>
    </source>
</evidence>
<keyword evidence="5 9" id="KW-0812">Transmembrane</keyword>
<dbReference type="EMBL" id="JBHRYR010000003">
    <property type="protein sequence ID" value="MFC3853317.1"/>
    <property type="molecule type" value="Genomic_DNA"/>
</dbReference>
<evidence type="ECO:0000256" key="2">
    <source>
        <dbReference type="ARBA" id="ARBA00010212"/>
    </source>
</evidence>
<evidence type="ECO:0000313" key="13">
    <source>
        <dbReference type="Proteomes" id="UP001595617"/>
    </source>
</evidence>
<dbReference type="InterPro" id="IPR002524">
    <property type="entry name" value="Cation_efflux"/>
</dbReference>
<comment type="similarity">
    <text evidence="2">Belongs to the cation diffusion facilitator (CDF) transporter (TC 2.A.4) family. FieF subfamily.</text>
</comment>
<keyword evidence="6" id="KW-0406">Ion transport</keyword>
<dbReference type="Proteomes" id="UP001595617">
    <property type="component" value="Unassembled WGS sequence"/>
</dbReference>
<evidence type="ECO:0000259" key="11">
    <source>
        <dbReference type="Pfam" id="PF16916"/>
    </source>
</evidence>
<dbReference type="PANTHER" id="PTHR43840">
    <property type="entry name" value="MITOCHONDRIAL METAL TRANSPORTER 1-RELATED"/>
    <property type="match status" value="1"/>
</dbReference>
<dbReference type="InterPro" id="IPR027470">
    <property type="entry name" value="Cation_efflux_CTD"/>
</dbReference>
<evidence type="ECO:0000256" key="1">
    <source>
        <dbReference type="ARBA" id="ARBA00004141"/>
    </source>
</evidence>
<feature type="transmembrane region" description="Helical" evidence="9">
    <location>
        <begin position="85"/>
        <end position="104"/>
    </location>
</feature>
<name>A0ABV7ZXS5_9GAMM</name>
<keyword evidence="3" id="KW-0813">Transport</keyword>
<sequence length="379" mass="42666">MTTSEQRASRGRDMQRVTWISTGVDFALSALKLFIGMLVRSPALIADGLHSLSDLITDFLVLIINKVAHTAPDDEHPYGHARFETLGTMIIGIVLVSIALGLAWDNAARLMRGDAPANASLLAIVTAAFSLVAKELLFRYGMHWAKKLNSTLMEANAWHSRSDAWSSLVVLLGVIATWFGYGWLESWAALVVAALIGKMGVELTWNALQDLADRAIPQDIQRRIRTEIQAVPGVDNVHHLRTRLMGNEIYIDVHIQVSNFISVSEGHHIGDSVMSQLYHNFPDVSDITLHVDPEDDASTTRNANAPLRPAIISALAKYPNLSTYQRMQIHYRQQRVRLELYFTNKPDEACQHERVQAMQDNAWLEEIELYRREVFREHP</sequence>
<feature type="domain" description="Cation efflux protein transmembrane" evidence="10">
    <location>
        <begin position="19"/>
        <end position="211"/>
    </location>
</feature>
<dbReference type="InterPro" id="IPR050291">
    <property type="entry name" value="CDF_Transporter"/>
</dbReference>
<keyword evidence="6" id="KW-0862">Zinc</keyword>
<evidence type="ECO:0000256" key="9">
    <source>
        <dbReference type="SAM" id="Phobius"/>
    </source>
</evidence>
<evidence type="ECO:0000256" key="6">
    <source>
        <dbReference type="ARBA" id="ARBA00022906"/>
    </source>
</evidence>
<organism evidence="12 13">
    <name type="scientific">Saccharospirillum mangrovi</name>
    <dbReference type="NCBI Taxonomy" id="2161747"/>
    <lineage>
        <taxon>Bacteria</taxon>
        <taxon>Pseudomonadati</taxon>
        <taxon>Pseudomonadota</taxon>
        <taxon>Gammaproteobacteria</taxon>
        <taxon>Oceanospirillales</taxon>
        <taxon>Saccharospirillaceae</taxon>
        <taxon>Saccharospirillum</taxon>
    </lineage>
</organism>
<keyword evidence="13" id="KW-1185">Reference proteome</keyword>
<keyword evidence="4" id="KW-0410">Iron transport</keyword>
<dbReference type="PANTHER" id="PTHR43840:SF15">
    <property type="entry name" value="MITOCHONDRIAL METAL TRANSPORTER 1-RELATED"/>
    <property type="match status" value="1"/>
</dbReference>
<proteinExistence type="inferred from homology"/>
<dbReference type="InterPro" id="IPR027469">
    <property type="entry name" value="Cation_efflux_TMD_sf"/>
</dbReference>
<dbReference type="Gene3D" id="1.20.1510.10">
    <property type="entry name" value="Cation efflux protein transmembrane domain"/>
    <property type="match status" value="1"/>
</dbReference>
<dbReference type="NCBIfam" id="TIGR01297">
    <property type="entry name" value="CDF"/>
    <property type="match status" value="1"/>
</dbReference>
<accession>A0ABV7ZXS5</accession>
<evidence type="ECO:0000256" key="7">
    <source>
        <dbReference type="ARBA" id="ARBA00022989"/>
    </source>
</evidence>
<dbReference type="InterPro" id="IPR058533">
    <property type="entry name" value="Cation_efflux_TM"/>
</dbReference>
<evidence type="ECO:0000256" key="4">
    <source>
        <dbReference type="ARBA" id="ARBA00022496"/>
    </source>
</evidence>
<dbReference type="Pfam" id="PF01545">
    <property type="entry name" value="Cation_efflux"/>
    <property type="match status" value="1"/>
</dbReference>
<protein>
    <submittedName>
        <fullName evidence="12">Cation diffusion facilitator family transporter</fullName>
    </submittedName>
</protein>
<evidence type="ECO:0000313" key="12">
    <source>
        <dbReference type="EMBL" id="MFC3853317.1"/>
    </source>
</evidence>
<evidence type="ECO:0000259" key="10">
    <source>
        <dbReference type="Pfam" id="PF01545"/>
    </source>
</evidence>
<feature type="transmembrane region" description="Helical" evidence="9">
    <location>
        <begin position="119"/>
        <end position="142"/>
    </location>
</feature>
<feature type="domain" description="Cation efflux protein cytoplasmic" evidence="11">
    <location>
        <begin position="217"/>
        <end position="294"/>
    </location>
</feature>
<evidence type="ECO:0000256" key="5">
    <source>
        <dbReference type="ARBA" id="ARBA00022692"/>
    </source>
</evidence>
<comment type="caution">
    <text evidence="12">The sequence shown here is derived from an EMBL/GenBank/DDBJ whole genome shotgun (WGS) entry which is preliminary data.</text>
</comment>